<dbReference type="EMBL" id="BMAR01000075">
    <property type="protein sequence ID" value="GFR52901.1"/>
    <property type="molecule type" value="Genomic_DNA"/>
</dbReference>
<comment type="caution">
    <text evidence="1">The sequence shown here is derived from an EMBL/GenBank/DDBJ whole genome shotgun (WGS) entry which is preliminary data.</text>
</comment>
<evidence type="ECO:0000313" key="2">
    <source>
        <dbReference type="Proteomes" id="UP001054857"/>
    </source>
</evidence>
<dbReference type="AlphaFoldDB" id="A0AAD3E383"/>
<gene>
    <name evidence="1" type="ORF">Agub_g15545</name>
</gene>
<proteinExistence type="predicted"/>
<keyword evidence="2" id="KW-1185">Reference proteome</keyword>
<name>A0AAD3E383_9CHLO</name>
<dbReference type="Proteomes" id="UP001054857">
    <property type="component" value="Unassembled WGS sequence"/>
</dbReference>
<evidence type="ECO:0000313" key="1">
    <source>
        <dbReference type="EMBL" id="GFR52901.1"/>
    </source>
</evidence>
<organism evidence="1 2">
    <name type="scientific">Astrephomene gubernaculifera</name>
    <dbReference type="NCBI Taxonomy" id="47775"/>
    <lineage>
        <taxon>Eukaryota</taxon>
        <taxon>Viridiplantae</taxon>
        <taxon>Chlorophyta</taxon>
        <taxon>core chlorophytes</taxon>
        <taxon>Chlorophyceae</taxon>
        <taxon>CS clade</taxon>
        <taxon>Chlamydomonadales</taxon>
        <taxon>Astrephomenaceae</taxon>
        <taxon>Astrephomene</taxon>
    </lineage>
</organism>
<reference evidence="1 2" key="1">
    <citation type="journal article" date="2021" name="Sci. Rep.">
        <title>Genome sequencing of the multicellular alga Astrephomene provides insights into convergent evolution of germ-soma differentiation.</title>
        <authorList>
            <person name="Yamashita S."/>
            <person name="Yamamoto K."/>
            <person name="Matsuzaki R."/>
            <person name="Suzuki S."/>
            <person name="Yamaguchi H."/>
            <person name="Hirooka S."/>
            <person name="Minakuchi Y."/>
            <person name="Miyagishima S."/>
            <person name="Kawachi M."/>
            <person name="Toyoda A."/>
            <person name="Nozaki H."/>
        </authorList>
    </citation>
    <scope>NUCLEOTIDE SEQUENCE [LARGE SCALE GENOMIC DNA]</scope>
    <source>
        <strain evidence="1 2">NIES-4017</strain>
    </source>
</reference>
<protein>
    <submittedName>
        <fullName evidence="1">Uncharacterized protein</fullName>
    </submittedName>
</protein>
<sequence length="299" mass="32739">MQNILLSASRLGSRLLNTGTVPALSQCLAGGLSAPSAQRLPACVPAIFSSFASSSPAGGSNAMALSTSSCASADGNALDAASTSSSLRPIASRSAPALHIDGSRRADPGEARYTAPYWIPEDVRREHRLPNVLFTNPWPSHDEPELRRQHARLCLEQLRRAGRPLTAEEIREAVNAEQRELYGDAAPQLATPAYAKQLLEHMRRTRLLFGRKNPESLLSAGHPDHPRFYVLLPYQAARMGQPEQLAAEDAAKREAAVKKAVRRLRNSKPPFAIHRRRAHFSMWQHELANEAIRDAVQSA</sequence>
<accession>A0AAD3E383</accession>